<evidence type="ECO:0000256" key="1">
    <source>
        <dbReference type="SAM" id="MobiDB-lite"/>
    </source>
</evidence>
<dbReference type="VEuPathDB" id="VectorBase:HLOH_047260"/>
<proteinExistence type="predicted"/>
<dbReference type="AlphaFoldDB" id="A0A9J6GUD3"/>
<sequence length="146" mass="15569">MASLPLQRPPCHGSSEVNNLEDAEDAEGHMEDTDEPPTGEEDDDGWQRVHRQKKRPTRTDRATISEHVAEALPPANVDTAVVASLAIPQAATAVAALPKATFAGAPAVMKMTYAECLTQPVHPPFVSFRPAIPAAATPTLQPPSQF</sequence>
<feature type="region of interest" description="Disordered" evidence="1">
    <location>
        <begin position="1"/>
        <end position="67"/>
    </location>
</feature>
<reference evidence="2 3" key="1">
    <citation type="journal article" date="2020" name="Cell">
        <title>Large-Scale Comparative Analyses of Tick Genomes Elucidate Their Genetic Diversity and Vector Capacities.</title>
        <authorList>
            <consortium name="Tick Genome and Microbiome Consortium (TIGMIC)"/>
            <person name="Jia N."/>
            <person name="Wang J."/>
            <person name="Shi W."/>
            <person name="Du L."/>
            <person name="Sun Y."/>
            <person name="Zhan W."/>
            <person name="Jiang J.F."/>
            <person name="Wang Q."/>
            <person name="Zhang B."/>
            <person name="Ji P."/>
            <person name="Bell-Sakyi L."/>
            <person name="Cui X.M."/>
            <person name="Yuan T.T."/>
            <person name="Jiang B.G."/>
            <person name="Yang W.F."/>
            <person name="Lam T.T."/>
            <person name="Chang Q.C."/>
            <person name="Ding S.J."/>
            <person name="Wang X.J."/>
            <person name="Zhu J.G."/>
            <person name="Ruan X.D."/>
            <person name="Zhao L."/>
            <person name="Wei J.T."/>
            <person name="Ye R.Z."/>
            <person name="Que T.C."/>
            <person name="Du C.H."/>
            <person name="Zhou Y.H."/>
            <person name="Cheng J.X."/>
            <person name="Dai P.F."/>
            <person name="Guo W.B."/>
            <person name="Han X.H."/>
            <person name="Huang E.J."/>
            <person name="Li L.F."/>
            <person name="Wei W."/>
            <person name="Gao Y.C."/>
            <person name="Liu J.Z."/>
            <person name="Shao H.Z."/>
            <person name="Wang X."/>
            <person name="Wang C.C."/>
            <person name="Yang T.C."/>
            <person name="Huo Q.B."/>
            <person name="Li W."/>
            <person name="Chen H.Y."/>
            <person name="Chen S.E."/>
            <person name="Zhou L.G."/>
            <person name="Ni X.B."/>
            <person name="Tian J.H."/>
            <person name="Sheng Y."/>
            <person name="Liu T."/>
            <person name="Pan Y.S."/>
            <person name="Xia L.Y."/>
            <person name="Li J."/>
            <person name="Zhao F."/>
            <person name="Cao W.C."/>
        </authorList>
    </citation>
    <scope>NUCLEOTIDE SEQUENCE [LARGE SCALE GENOMIC DNA]</scope>
    <source>
        <strain evidence="2">HaeL-2018</strain>
    </source>
</reference>
<feature type="compositionally biased region" description="Basic and acidic residues" evidence="1">
    <location>
        <begin position="57"/>
        <end position="67"/>
    </location>
</feature>
<comment type="caution">
    <text evidence="2">The sequence shown here is derived from an EMBL/GenBank/DDBJ whole genome shotgun (WGS) entry which is preliminary data.</text>
</comment>
<gene>
    <name evidence="2" type="ORF">HPB48_010917</name>
</gene>
<organism evidence="2 3">
    <name type="scientific">Haemaphysalis longicornis</name>
    <name type="common">Bush tick</name>
    <dbReference type="NCBI Taxonomy" id="44386"/>
    <lineage>
        <taxon>Eukaryota</taxon>
        <taxon>Metazoa</taxon>
        <taxon>Ecdysozoa</taxon>
        <taxon>Arthropoda</taxon>
        <taxon>Chelicerata</taxon>
        <taxon>Arachnida</taxon>
        <taxon>Acari</taxon>
        <taxon>Parasitiformes</taxon>
        <taxon>Ixodida</taxon>
        <taxon>Ixodoidea</taxon>
        <taxon>Ixodidae</taxon>
        <taxon>Haemaphysalinae</taxon>
        <taxon>Haemaphysalis</taxon>
    </lineage>
</organism>
<feature type="compositionally biased region" description="Acidic residues" evidence="1">
    <location>
        <begin position="32"/>
        <end position="44"/>
    </location>
</feature>
<name>A0A9J6GUD3_HAELO</name>
<evidence type="ECO:0000313" key="3">
    <source>
        <dbReference type="Proteomes" id="UP000821853"/>
    </source>
</evidence>
<keyword evidence="3" id="KW-1185">Reference proteome</keyword>
<accession>A0A9J6GUD3</accession>
<dbReference type="EMBL" id="JABSTR010000009">
    <property type="protein sequence ID" value="KAH9378795.1"/>
    <property type="molecule type" value="Genomic_DNA"/>
</dbReference>
<protein>
    <submittedName>
        <fullName evidence="2">Uncharacterized protein</fullName>
    </submittedName>
</protein>
<evidence type="ECO:0000313" key="2">
    <source>
        <dbReference type="EMBL" id="KAH9378795.1"/>
    </source>
</evidence>
<dbReference type="Proteomes" id="UP000821853">
    <property type="component" value="Unassembled WGS sequence"/>
</dbReference>